<evidence type="ECO:0000256" key="7">
    <source>
        <dbReference type="ARBA" id="ARBA00022918"/>
    </source>
</evidence>
<feature type="domain" description="Reverse transcriptase" evidence="8">
    <location>
        <begin position="1"/>
        <end position="125"/>
    </location>
</feature>
<dbReference type="InterPro" id="IPR036397">
    <property type="entry name" value="RNaseH_sf"/>
</dbReference>
<name>A0A2I0B1K6_9ASPA</name>
<proteinExistence type="predicted"/>
<keyword evidence="2" id="KW-0808">Transferase</keyword>
<dbReference type="Gene3D" id="3.30.420.10">
    <property type="entry name" value="Ribonuclease H-like superfamily/Ribonuclease H"/>
    <property type="match status" value="1"/>
</dbReference>
<dbReference type="InterPro" id="IPR000477">
    <property type="entry name" value="RT_dom"/>
</dbReference>
<keyword evidence="6 10" id="KW-0378">Hydrolase</keyword>
<evidence type="ECO:0000259" key="9">
    <source>
        <dbReference type="PROSITE" id="PS50994"/>
    </source>
</evidence>
<sequence length="644" mass="74147">MMAEAIIFSKIDLRSGYHQIRMREGDEWKTAFKTKEGLYEWLVMPFGLSNAPSTFMRVMTHMFKPFLGTFLVVYFDDILIYSRSRSDHLSHLRQVMDVLRREKMYINLKKCFFMTPSVVFLGFIVSENGVSADPEKIRAIQEWPMPTSLTEVRSFHGLATFYRRFIRGFSTITAPITNCLKKGELKWTDAATKAFETIKARLTEAPVLRLPDFAKVFEVACDASGVGIGGVLSQEGHPIAFFSEKLNDARQRYSTYDREFYAIVQSLRYWRHYLLPKEFILYSDHQALKYLSTQKKLSARHAKWVEFLQEYTFVLKHRSGVENKPADALSRMAVLLHMMSVQVTGFERLSSDYPNCPDFGEIFTSLSKDPTTRNPDYLLKDGHLFKGTRLCEPQSSLRDYLIHEIYSGGLAGHFGRDKTMAIIQDRFYWPSLRRDVAHVVSHCRVCQTAKSSYKRAGPYTPLPIPHKPWEDLSMDFVLGLPRTVRGHYSILVVVDRFSKMTHFIPSSKTSDASHVASLFFREIIRLHGLPKTMVSDRDTQFVSYFLKTLWNKMGTKLLFSTVYHPHTDGQTEVVNRSLGDLLRCLVGDHTSSWDLVLLMAEFAYNSSVNRSTGMSPFMIVTGYEPRKPIDLIELPVSYRTSEFA</sequence>
<evidence type="ECO:0000259" key="8">
    <source>
        <dbReference type="PROSITE" id="PS50878"/>
    </source>
</evidence>
<dbReference type="PROSITE" id="PS50878">
    <property type="entry name" value="RT_POL"/>
    <property type="match status" value="1"/>
</dbReference>
<dbReference type="GO" id="GO:0004519">
    <property type="term" value="F:endonuclease activity"/>
    <property type="evidence" value="ECO:0007669"/>
    <property type="project" value="UniProtKB-KW"/>
</dbReference>
<dbReference type="CDD" id="cd09274">
    <property type="entry name" value="RNase_HI_RT_Ty3"/>
    <property type="match status" value="1"/>
</dbReference>
<keyword evidence="1" id="KW-0645">Protease</keyword>
<evidence type="ECO:0000256" key="4">
    <source>
        <dbReference type="ARBA" id="ARBA00022722"/>
    </source>
</evidence>
<keyword evidence="4" id="KW-0540">Nuclease</keyword>
<keyword evidence="7" id="KW-0695">RNA-directed DNA polymerase</keyword>
<evidence type="ECO:0000256" key="1">
    <source>
        <dbReference type="ARBA" id="ARBA00022670"/>
    </source>
</evidence>
<dbReference type="AlphaFoldDB" id="A0A2I0B1K6"/>
<dbReference type="InterPro" id="IPR001584">
    <property type="entry name" value="Integrase_cat-core"/>
</dbReference>
<dbReference type="InterPro" id="IPR041373">
    <property type="entry name" value="RT_RNaseH"/>
</dbReference>
<dbReference type="PANTHER" id="PTHR37984">
    <property type="entry name" value="PROTEIN CBG26694"/>
    <property type="match status" value="1"/>
</dbReference>
<dbReference type="EC" id="3.6.4.12" evidence="10"/>
<dbReference type="PANTHER" id="PTHR37984:SF5">
    <property type="entry name" value="PROTEIN NYNRIN-LIKE"/>
    <property type="match status" value="1"/>
</dbReference>
<evidence type="ECO:0000256" key="6">
    <source>
        <dbReference type="ARBA" id="ARBA00022801"/>
    </source>
</evidence>
<dbReference type="Proteomes" id="UP000236161">
    <property type="component" value="Unassembled WGS sequence"/>
</dbReference>
<dbReference type="InterPro" id="IPR012337">
    <property type="entry name" value="RNaseH-like_sf"/>
</dbReference>
<dbReference type="InterPro" id="IPR050951">
    <property type="entry name" value="Retrovirus_Pol_polyprotein"/>
</dbReference>
<gene>
    <name evidence="10" type="ORF">AXF42_Ash018659</name>
</gene>
<feature type="domain" description="Integrase catalytic" evidence="9">
    <location>
        <begin position="464"/>
        <end position="624"/>
    </location>
</feature>
<dbReference type="FunFam" id="3.10.10.10:FF:000007">
    <property type="entry name" value="Retrovirus-related Pol polyprotein from transposon 17.6-like Protein"/>
    <property type="match status" value="1"/>
</dbReference>
<dbReference type="InterPro" id="IPR043502">
    <property type="entry name" value="DNA/RNA_pol_sf"/>
</dbReference>
<dbReference type="Pfam" id="PF00078">
    <property type="entry name" value="RVT_1"/>
    <property type="match status" value="1"/>
</dbReference>
<reference evidence="10 11" key="1">
    <citation type="journal article" date="2017" name="Nature">
        <title>The Apostasia genome and the evolution of orchids.</title>
        <authorList>
            <person name="Zhang G.Q."/>
            <person name="Liu K.W."/>
            <person name="Li Z."/>
            <person name="Lohaus R."/>
            <person name="Hsiao Y.Y."/>
            <person name="Niu S.C."/>
            <person name="Wang J.Y."/>
            <person name="Lin Y.C."/>
            <person name="Xu Q."/>
            <person name="Chen L.J."/>
            <person name="Yoshida K."/>
            <person name="Fujiwara S."/>
            <person name="Wang Z.W."/>
            <person name="Zhang Y.Q."/>
            <person name="Mitsuda N."/>
            <person name="Wang M."/>
            <person name="Liu G.H."/>
            <person name="Pecoraro L."/>
            <person name="Huang H.X."/>
            <person name="Xiao X.J."/>
            <person name="Lin M."/>
            <person name="Wu X.Y."/>
            <person name="Wu W.L."/>
            <person name="Chen Y.Y."/>
            <person name="Chang S.B."/>
            <person name="Sakamoto S."/>
            <person name="Ohme-Takagi M."/>
            <person name="Yagi M."/>
            <person name="Zeng S.J."/>
            <person name="Shen C.Y."/>
            <person name="Yeh C.M."/>
            <person name="Luo Y.B."/>
            <person name="Tsai W.C."/>
            <person name="Van de Peer Y."/>
            <person name="Liu Z.J."/>
        </authorList>
    </citation>
    <scope>NUCLEOTIDE SEQUENCE [LARGE SCALE GENOMIC DNA]</scope>
    <source>
        <strain evidence="11">cv. Shenzhen</strain>
        <tissue evidence="10">Stem</tissue>
    </source>
</reference>
<accession>A0A2I0B1K6</accession>
<dbReference type="Gene3D" id="3.10.10.10">
    <property type="entry name" value="HIV Type 1 Reverse Transcriptase, subunit A, domain 1"/>
    <property type="match status" value="1"/>
</dbReference>
<dbReference type="Pfam" id="PF17921">
    <property type="entry name" value="Integrase_H2C2"/>
    <property type="match status" value="1"/>
</dbReference>
<dbReference type="FunFam" id="3.30.420.10:FF:000032">
    <property type="entry name" value="Retrovirus-related Pol polyprotein from transposon 297-like Protein"/>
    <property type="match status" value="1"/>
</dbReference>
<dbReference type="GO" id="GO:0015074">
    <property type="term" value="P:DNA integration"/>
    <property type="evidence" value="ECO:0007669"/>
    <property type="project" value="InterPro"/>
</dbReference>
<dbReference type="Gene3D" id="1.10.340.70">
    <property type="match status" value="1"/>
</dbReference>
<dbReference type="CDD" id="cd01647">
    <property type="entry name" value="RT_LTR"/>
    <property type="match status" value="1"/>
</dbReference>
<evidence type="ECO:0000256" key="3">
    <source>
        <dbReference type="ARBA" id="ARBA00022695"/>
    </source>
</evidence>
<evidence type="ECO:0000313" key="10">
    <source>
        <dbReference type="EMBL" id="PKA61678.1"/>
    </source>
</evidence>
<dbReference type="InterPro" id="IPR041588">
    <property type="entry name" value="Integrase_H2C2"/>
</dbReference>
<dbReference type="Pfam" id="PF00665">
    <property type="entry name" value="rve"/>
    <property type="match status" value="1"/>
</dbReference>
<keyword evidence="11" id="KW-1185">Reference proteome</keyword>
<dbReference type="GO" id="GO:0003964">
    <property type="term" value="F:RNA-directed DNA polymerase activity"/>
    <property type="evidence" value="ECO:0007669"/>
    <property type="project" value="UniProtKB-KW"/>
</dbReference>
<dbReference type="GO" id="GO:0003676">
    <property type="term" value="F:nucleic acid binding"/>
    <property type="evidence" value="ECO:0007669"/>
    <property type="project" value="InterPro"/>
</dbReference>
<evidence type="ECO:0000256" key="2">
    <source>
        <dbReference type="ARBA" id="ARBA00022679"/>
    </source>
</evidence>
<evidence type="ECO:0000256" key="5">
    <source>
        <dbReference type="ARBA" id="ARBA00022759"/>
    </source>
</evidence>
<dbReference type="OrthoDB" id="779668at2759"/>
<keyword evidence="3" id="KW-0548">Nucleotidyltransferase</keyword>
<dbReference type="GO" id="GO:0003678">
    <property type="term" value="F:DNA helicase activity"/>
    <property type="evidence" value="ECO:0007669"/>
    <property type="project" value="UniProtKB-EC"/>
</dbReference>
<evidence type="ECO:0000313" key="11">
    <source>
        <dbReference type="Proteomes" id="UP000236161"/>
    </source>
</evidence>
<dbReference type="PROSITE" id="PS50994">
    <property type="entry name" value="INTEGRASE"/>
    <property type="match status" value="1"/>
</dbReference>
<dbReference type="InterPro" id="IPR043128">
    <property type="entry name" value="Rev_trsase/Diguanyl_cyclase"/>
</dbReference>
<dbReference type="Pfam" id="PF17917">
    <property type="entry name" value="RT_RNaseH"/>
    <property type="match status" value="1"/>
</dbReference>
<dbReference type="SUPFAM" id="SSF56672">
    <property type="entry name" value="DNA/RNA polymerases"/>
    <property type="match status" value="1"/>
</dbReference>
<dbReference type="Gene3D" id="3.30.70.270">
    <property type="match status" value="2"/>
</dbReference>
<dbReference type="SUPFAM" id="SSF53098">
    <property type="entry name" value="Ribonuclease H-like"/>
    <property type="match status" value="1"/>
</dbReference>
<organism evidence="10 11">
    <name type="scientific">Apostasia shenzhenica</name>
    <dbReference type="NCBI Taxonomy" id="1088818"/>
    <lineage>
        <taxon>Eukaryota</taxon>
        <taxon>Viridiplantae</taxon>
        <taxon>Streptophyta</taxon>
        <taxon>Embryophyta</taxon>
        <taxon>Tracheophyta</taxon>
        <taxon>Spermatophyta</taxon>
        <taxon>Magnoliopsida</taxon>
        <taxon>Liliopsida</taxon>
        <taxon>Asparagales</taxon>
        <taxon>Orchidaceae</taxon>
        <taxon>Apostasioideae</taxon>
        <taxon>Apostasia</taxon>
    </lineage>
</organism>
<dbReference type="FunFam" id="3.30.70.270:FF:000020">
    <property type="entry name" value="Transposon Tf2-6 polyprotein-like Protein"/>
    <property type="match status" value="1"/>
</dbReference>
<dbReference type="GO" id="GO:0008233">
    <property type="term" value="F:peptidase activity"/>
    <property type="evidence" value="ECO:0007669"/>
    <property type="project" value="UniProtKB-KW"/>
</dbReference>
<protein>
    <submittedName>
        <fullName evidence="10">Putative mitochondrial protein</fullName>
        <ecNumber evidence="10">3.6.4.12</ecNumber>
    </submittedName>
</protein>
<keyword evidence="5" id="KW-0255">Endonuclease</keyword>
<dbReference type="EMBL" id="KZ451927">
    <property type="protein sequence ID" value="PKA61678.1"/>
    <property type="molecule type" value="Genomic_DNA"/>
</dbReference>
<dbReference type="GO" id="GO:0006508">
    <property type="term" value="P:proteolysis"/>
    <property type="evidence" value="ECO:0007669"/>
    <property type="project" value="UniProtKB-KW"/>
</dbReference>